<reference evidence="8 9" key="1">
    <citation type="submission" date="2016-10" db="EMBL/GenBank/DDBJ databases">
        <title>Genome sequence of the basidiomycete white-rot fungus Trametes pubescens.</title>
        <authorList>
            <person name="Makela M.R."/>
            <person name="Granchi Z."/>
            <person name="Peng M."/>
            <person name="De Vries R.P."/>
            <person name="Grigoriev I."/>
            <person name="Riley R."/>
            <person name="Hilden K."/>
        </authorList>
    </citation>
    <scope>NUCLEOTIDE SEQUENCE [LARGE SCALE GENOMIC DNA]</scope>
    <source>
        <strain evidence="8 9">FBCC735</strain>
    </source>
</reference>
<comment type="subcellular location">
    <subcellularLocation>
        <location evidence="1">Nucleus</location>
    </subcellularLocation>
</comment>
<dbReference type="GO" id="GO:0003713">
    <property type="term" value="F:transcription coactivator activity"/>
    <property type="evidence" value="ECO:0007669"/>
    <property type="project" value="TreeGrafter"/>
</dbReference>
<protein>
    <submittedName>
        <fullName evidence="8">Transcription initiation factor TFIID subunit 6</fullName>
    </submittedName>
</protein>
<keyword evidence="5" id="KW-0539">Nucleus</keyword>
<dbReference type="InterPro" id="IPR037796">
    <property type="entry name" value="TAF6"/>
</dbReference>
<organism evidence="8 9">
    <name type="scientific">Trametes pubescens</name>
    <name type="common">White-rot fungus</name>
    <dbReference type="NCBI Taxonomy" id="154538"/>
    <lineage>
        <taxon>Eukaryota</taxon>
        <taxon>Fungi</taxon>
        <taxon>Dikarya</taxon>
        <taxon>Basidiomycota</taxon>
        <taxon>Agaricomycotina</taxon>
        <taxon>Agaricomycetes</taxon>
        <taxon>Polyporales</taxon>
        <taxon>Polyporaceae</taxon>
        <taxon>Trametes</taxon>
    </lineage>
</organism>
<dbReference type="InterPro" id="IPR001969">
    <property type="entry name" value="Aspartic_peptidase_AS"/>
</dbReference>
<name>A0A1M2VX32_TRAPU</name>
<gene>
    <name evidence="8" type="ORF">TRAPUB_11374</name>
</gene>
<dbReference type="EMBL" id="MNAD01000528">
    <property type="protein sequence ID" value="OJT12082.1"/>
    <property type="molecule type" value="Genomic_DNA"/>
</dbReference>
<keyword evidence="8" id="KW-0648">Protein biosynthesis</keyword>
<dbReference type="STRING" id="154538.A0A1M2VX32"/>
<keyword evidence="3" id="KW-0805">Transcription regulation</keyword>
<feature type="compositionally biased region" description="Polar residues" evidence="6">
    <location>
        <begin position="92"/>
        <end position="101"/>
    </location>
</feature>
<keyword evidence="9" id="KW-1185">Reference proteome</keyword>
<dbReference type="PANTHER" id="PTHR10221:SF9">
    <property type="entry name" value="TRANSCRIPTION INITIATION FACTOR TFIID SUBUNIT 6"/>
    <property type="match status" value="1"/>
</dbReference>
<evidence type="ECO:0000256" key="5">
    <source>
        <dbReference type="ARBA" id="ARBA00023242"/>
    </source>
</evidence>
<dbReference type="Pfam" id="PF07571">
    <property type="entry name" value="TAF6_C"/>
    <property type="match status" value="1"/>
</dbReference>
<dbReference type="Proteomes" id="UP000184267">
    <property type="component" value="Unassembled WGS sequence"/>
</dbReference>
<dbReference type="PROSITE" id="PS00141">
    <property type="entry name" value="ASP_PROTEASE"/>
    <property type="match status" value="1"/>
</dbReference>
<dbReference type="PANTHER" id="PTHR10221">
    <property type="entry name" value="TRANSCRIPTION INITIATION FACTOR TFIID SUBUNIT 6"/>
    <property type="match status" value="1"/>
</dbReference>
<evidence type="ECO:0000313" key="9">
    <source>
        <dbReference type="Proteomes" id="UP000184267"/>
    </source>
</evidence>
<keyword evidence="8" id="KW-0396">Initiation factor</keyword>
<dbReference type="AlphaFoldDB" id="A0A1M2VX32"/>
<comment type="similarity">
    <text evidence="2">Belongs to the TAF6 family.</text>
</comment>
<keyword evidence="4" id="KW-0804">Transcription</keyword>
<evidence type="ECO:0000259" key="7">
    <source>
        <dbReference type="Pfam" id="PF07571"/>
    </source>
</evidence>
<evidence type="ECO:0000256" key="3">
    <source>
        <dbReference type="ARBA" id="ARBA00023015"/>
    </source>
</evidence>
<dbReference type="InterPro" id="IPR011442">
    <property type="entry name" value="TAF6_C"/>
</dbReference>
<dbReference type="GO" id="GO:0006508">
    <property type="term" value="P:proteolysis"/>
    <property type="evidence" value="ECO:0007669"/>
    <property type="project" value="InterPro"/>
</dbReference>
<dbReference type="CDD" id="cd08050">
    <property type="entry name" value="TAF6C"/>
    <property type="match status" value="1"/>
</dbReference>
<evidence type="ECO:0000256" key="4">
    <source>
        <dbReference type="ARBA" id="ARBA00023163"/>
    </source>
</evidence>
<feature type="domain" description="TAF6 C-terminal HEAT repeat" evidence="7">
    <location>
        <begin position="105"/>
        <end position="291"/>
    </location>
</feature>
<dbReference type="GO" id="GO:0046695">
    <property type="term" value="C:SLIK (SAGA-like) complex"/>
    <property type="evidence" value="ECO:0007669"/>
    <property type="project" value="InterPro"/>
</dbReference>
<accession>A0A1M2VX32</accession>
<evidence type="ECO:0000256" key="2">
    <source>
        <dbReference type="ARBA" id="ARBA00007688"/>
    </source>
</evidence>
<evidence type="ECO:0000313" key="8">
    <source>
        <dbReference type="EMBL" id="OJT12082.1"/>
    </source>
</evidence>
<dbReference type="GO" id="GO:0000124">
    <property type="term" value="C:SAGA complex"/>
    <property type="evidence" value="ECO:0007669"/>
    <property type="project" value="InterPro"/>
</dbReference>
<sequence length="393" mass="42530">MPSAGPVYFIEDEEIEFDRALREEKVTLPKGVTWTAHWLAVEGVQPLIPENPPAVPRDIDPESAAAKQALSTNAPGSIFPPTPPSSDRPSPIQASKQQPQQHIAVKQVLSRELQLYYTRLTSSLLPPTSDFAKRTAALASLRHDAGLSPLLPYLVRWVGQGVVDALRSGSQNETDGKVLDVLLDVIGALLDNQTLGVEPYLHQLLPSIFSILLHSALPPSHAAHLRNTAAQILSHLLTHYSTTYPGLSSRIVKTLIVGLIGEGKSRSTREGAIRGLMGIGKEAVRQGLVKHHGAKIIGDECMPGESSPLVELVMVRVPYTFVSERPLIVRVKQEGFRLIHSPSRQPVPLNLDSGADASVIEDLRSHIGAFFAERVIGDAAWARGILSDDAPSA</sequence>
<dbReference type="InterPro" id="IPR046344">
    <property type="entry name" value="TAF6_C_sf"/>
</dbReference>
<evidence type="ECO:0000256" key="6">
    <source>
        <dbReference type="SAM" id="MobiDB-lite"/>
    </source>
</evidence>
<evidence type="ECO:0000256" key="1">
    <source>
        <dbReference type="ARBA" id="ARBA00004123"/>
    </source>
</evidence>
<proteinExistence type="inferred from homology"/>
<dbReference type="OrthoDB" id="361039at2759"/>
<feature type="region of interest" description="Disordered" evidence="6">
    <location>
        <begin position="65"/>
        <end position="101"/>
    </location>
</feature>
<dbReference type="SUPFAM" id="SSF48371">
    <property type="entry name" value="ARM repeat"/>
    <property type="match status" value="1"/>
</dbReference>
<dbReference type="GO" id="GO:0004190">
    <property type="term" value="F:aspartic-type endopeptidase activity"/>
    <property type="evidence" value="ECO:0007669"/>
    <property type="project" value="InterPro"/>
</dbReference>
<dbReference type="GO" id="GO:0005669">
    <property type="term" value="C:transcription factor TFIID complex"/>
    <property type="evidence" value="ECO:0007669"/>
    <property type="project" value="InterPro"/>
</dbReference>
<dbReference type="InterPro" id="IPR016024">
    <property type="entry name" value="ARM-type_fold"/>
</dbReference>
<dbReference type="GO" id="GO:0051123">
    <property type="term" value="P:RNA polymerase II preinitiation complex assembly"/>
    <property type="evidence" value="ECO:0007669"/>
    <property type="project" value="TreeGrafter"/>
</dbReference>
<comment type="caution">
    <text evidence="8">The sequence shown here is derived from an EMBL/GenBank/DDBJ whole genome shotgun (WGS) entry which is preliminary data.</text>
</comment>
<dbReference type="Gene3D" id="1.25.40.770">
    <property type="entry name" value="TAF6, C-terminal HEAT repeat domain"/>
    <property type="match status" value="1"/>
</dbReference>
<dbReference type="GO" id="GO:0016251">
    <property type="term" value="F:RNA polymerase II general transcription initiation factor activity"/>
    <property type="evidence" value="ECO:0007669"/>
    <property type="project" value="InterPro"/>
</dbReference>
<dbReference type="GO" id="GO:0003743">
    <property type="term" value="F:translation initiation factor activity"/>
    <property type="evidence" value="ECO:0007669"/>
    <property type="project" value="UniProtKB-KW"/>
</dbReference>